<evidence type="ECO:0000313" key="2">
    <source>
        <dbReference type="Proteomes" id="UP001516400"/>
    </source>
</evidence>
<organism evidence="1 2">
    <name type="scientific">Cryptolaemus montrouzieri</name>
    <dbReference type="NCBI Taxonomy" id="559131"/>
    <lineage>
        <taxon>Eukaryota</taxon>
        <taxon>Metazoa</taxon>
        <taxon>Ecdysozoa</taxon>
        <taxon>Arthropoda</taxon>
        <taxon>Hexapoda</taxon>
        <taxon>Insecta</taxon>
        <taxon>Pterygota</taxon>
        <taxon>Neoptera</taxon>
        <taxon>Endopterygota</taxon>
        <taxon>Coleoptera</taxon>
        <taxon>Polyphaga</taxon>
        <taxon>Cucujiformia</taxon>
        <taxon>Coccinelloidea</taxon>
        <taxon>Coccinellidae</taxon>
        <taxon>Scymninae</taxon>
        <taxon>Scymnini</taxon>
        <taxon>Cryptolaemus</taxon>
    </lineage>
</organism>
<sequence length="58" mass="6538">LQTCFSGSSGVSLRRELNSIEYSMAKTQFHRRTMVGIRFNENKTKNVSHYNVSISGVA</sequence>
<protein>
    <submittedName>
        <fullName evidence="1">Uncharacterized protein</fullName>
    </submittedName>
</protein>
<gene>
    <name evidence="1" type="ORF">HHI36_012822</name>
</gene>
<dbReference type="Proteomes" id="UP001516400">
    <property type="component" value="Unassembled WGS sequence"/>
</dbReference>
<comment type="caution">
    <text evidence="1">The sequence shown here is derived from an EMBL/GenBank/DDBJ whole genome shotgun (WGS) entry which is preliminary data.</text>
</comment>
<accession>A0ABD2NFC1</accession>
<dbReference type="AlphaFoldDB" id="A0ABD2NFC1"/>
<proteinExistence type="predicted"/>
<dbReference type="EMBL" id="JABFTP020000103">
    <property type="protein sequence ID" value="KAL3277476.1"/>
    <property type="molecule type" value="Genomic_DNA"/>
</dbReference>
<keyword evidence="2" id="KW-1185">Reference proteome</keyword>
<evidence type="ECO:0000313" key="1">
    <source>
        <dbReference type="EMBL" id="KAL3277476.1"/>
    </source>
</evidence>
<feature type="non-terminal residue" evidence="1">
    <location>
        <position position="1"/>
    </location>
</feature>
<name>A0ABD2NFC1_9CUCU</name>
<reference evidence="1 2" key="1">
    <citation type="journal article" date="2021" name="BMC Biol.">
        <title>Horizontally acquired antibacterial genes associated with adaptive radiation of ladybird beetles.</title>
        <authorList>
            <person name="Li H.S."/>
            <person name="Tang X.F."/>
            <person name="Huang Y.H."/>
            <person name="Xu Z.Y."/>
            <person name="Chen M.L."/>
            <person name="Du X.Y."/>
            <person name="Qiu B.Y."/>
            <person name="Chen P.T."/>
            <person name="Zhang W."/>
            <person name="Slipinski A."/>
            <person name="Escalona H.E."/>
            <person name="Waterhouse R.M."/>
            <person name="Zwick A."/>
            <person name="Pang H."/>
        </authorList>
    </citation>
    <scope>NUCLEOTIDE SEQUENCE [LARGE SCALE GENOMIC DNA]</scope>
    <source>
        <strain evidence="1">SYSU2018</strain>
    </source>
</reference>